<dbReference type="RefSeq" id="WP_306413445.1">
    <property type="nucleotide sequence ID" value="NZ_JANFPI010000013.1"/>
</dbReference>
<gene>
    <name evidence="2" type="ORF">NOF55_22825</name>
</gene>
<evidence type="ECO:0000259" key="1">
    <source>
        <dbReference type="Pfam" id="PF20109"/>
    </source>
</evidence>
<dbReference type="Proteomes" id="UP001208771">
    <property type="component" value="Unassembled WGS sequence"/>
</dbReference>
<dbReference type="EMBL" id="JANFPI010000013">
    <property type="protein sequence ID" value="MCX8999944.1"/>
    <property type="molecule type" value="Genomic_DNA"/>
</dbReference>
<comment type="caution">
    <text evidence="2">The sequence shown here is derived from an EMBL/GenBank/DDBJ whole genome shotgun (WGS) entry which is preliminary data.</text>
</comment>
<evidence type="ECO:0000313" key="2">
    <source>
        <dbReference type="EMBL" id="MCX8999944.1"/>
    </source>
</evidence>
<reference evidence="2" key="1">
    <citation type="submission" date="2022-07" db="EMBL/GenBank/DDBJ databases">
        <title>Ectorhizobium quercum gen.nov., sp. nov.</title>
        <authorList>
            <person name="Ma T."/>
            <person name="Li Y."/>
        </authorList>
    </citation>
    <scope>NUCLEOTIDE SEQUENCE</scope>
    <source>
        <strain evidence="2">BDR2-2</strain>
    </source>
</reference>
<accession>A0AAE3N593</accession>
<organism evidence="2 3">
    <name type="scientific">Ectorhizobium quercum</name>
    <dbReference type="NCBI Taxonomy" id="2965071"/>
    <lineage>
        <taxon>Bacteria</taxon>
        <taxon>Pseudomonadati</taxon>
        <taxon>Pseudomonadota</taxon>
        <taxon>Alphaproteobacteria</taxon>
        <taxon>Hyphomicrobiales</taxon>
        <taxon>Rhizobiaceae</taxon>
        <taxon>Ectorhizobium</taxon>
    </lineage>
</organism>
<dbReference type="Pfam" id="PF20109">
    <property type="entry name" value="Trans_reg_dom"/>
    <property type="match status" value="1"/>
</dbReference>
<dbReference type="InterPro" id="IPR045465">
    <property type="entry name" value="Trans_reg_dom"/>
</dbReference>
<name>A0AAE3N593_9HYPH</name>
<proteinExistence type="predicted"/>
<protein>
    <submittedName>
        <fullName evidence="2">DUF6499 domain-containing protein</fullName>
    </submittedName>
</protein>
<keyword evidence="3" id="KW-1185">Reference proteome</keyword>
<dbReference type="AlphaFoldDB" id="A0AAE3N593"/>
<sequence length="113" mass="13077">MAYSIKVSAYSVFKERRISASLSVRELICIARIVESIAMLSIDWRSPAAYRHTHSIPAAGFAWDYLRRDDDYHRDFQKIRRMRKPAAQSQSLSVFSQRWGLRFPARSKHSAGS</sequence>
<feature type="domain" description="Transcriptional regulator-like" evidence="1">
    <location>
        <begin position="43"/>
        <end position="104"/>
    </location>
</feature>
<evidence type="ECO:0000313" key="3">
    <source>
        <dbReference type="Proteomes" id="UP001208771"/>
    </source>
</evidence>